<name>Q4KT46_9ABAC</name>
<dbReference type="KEGG" id="vg:3431493"/>
<accession>Q4KT46</accession>
<sequence length="265" mass="30695">MQLRLLNLKQCPQDVSKMFKFPNEMMEEFLMRPVIQQGFQELDIIGKIKNTEPQVLMEIQRLNSSGIYGMLAGGYAAFLLGLTDTYTDVDYFCEDIEGVYQYVIANKNDYREHSHVLSRPDAVTLVSEGIKFYVVNHEHSKLQIISRRMSMRRSINYKGYAFYADCLRSFDLPICKKGIFLCPIEWVGQIECIEYTNDSLRFIIQNYSPIKPSGKYEASSKAITRKEKYSARTVHHGLPTTLKEICQDAILYHSDQANTQDFVIY</sequence>
<dbReference type="OrthoDB" id="25688at10239"/>
<dbReference type="EMBL" id="JX560540">
    <property type="protein sequence ID" value="AGE61445.1"/>
    <property type="molecule type" value="Genomic_DNA"/>
</dbReference>
<dbReference type="GeneID" id="3431493"/>
<evidence type="ECO:0000313" key="1">
    <source>
        <dbReference type="EMBL" id="AAY83965.1"/>
    </source>
</evidence>
<evidence type="ECO:0000313" key="3">
    <source>
        <dbReference type="EMBL" id="AGE61594.1"/>
    </source>
</evidence>
<dbReference type="RefSeq" id="YP_249638.1">
    <property type="nucleotide sequence ID" value="NC_007151.1"/>
</dbReference>
<reference evidence="2" key="4">
    <citation type="journal article" date="2013" name="Genome Announc.">
        <title>Complete Genome Sequences of Five Chrysodeixis chalcites Nucleopolyhedrovirus Genotypes from a Canary Islands Isolate.</title>
        <authorList>
            <person name="Bernal A."/>
            <person name="Williams T."/>
            <person name="Munoz D."/>
            <person name="Caballero P."/>
            <person name="Simon O."/>
        </authorList>
    </citation>
    <scope>NUCLEOTIDE SEQUENCE</scope>
    <source>
        <strain evidence="2">TF1</strain>
    </source>
</reference>
<gene>
    <name evidence="1" type="primary">ORF-34</name>
</gene>
<evidence type="ECO:0000313" key="2">
    <source>
        <dbReference type="EMBL" id="AGE61296.1"/>
    </source>
</evidence>
<evidence type="ECO:0000313" key="4">
    <source>
        <dbReference type="Proteomes" id="UP000202309"/>
    </source>
</evidence>
<dbReference type="EMBL" id="JX560541">
    <property type="protein sequence ID" value="AGE61594.1"/>
    <property type="molecule type" value="Genomic_DNA"/>
</dbReference>
<keyword evidence="4" id="KW-1185">Reference proteome</keyword>
<reference evidence="3" key="3">
    <citation type="submission" date="2012-08" db="EMBL/GenBank/DDBJ databases">
        <title>Sequences comparision among Chrysodeixis chalcites nucleopolyhedrovirus genotypes from a field strain of the Canary Islands.</title>
        <authorList>
            <person name="Bernal A."/>
            <person name="Simon O."/>
            <person name="Palma L."/>
            <person name="Williams T."/>
            <person name="Caballero P."/>
        </authorList>
    </citation>
    <scope>NUCLEOTIDE SEQUENCE</scope>
    <source>
        <strain evidence="3">TF1</strain>
    </source>
</reference>
<reference evidence="1 4" key="1">
    <citation type="journal article" date="2004" name="Virology">
        <title>Identification and characterization of a DNA photolyase-containing baculovirus from Chrysodeixis chalcites.</title>
        <authorList>
            <person name="van Oers M.M."/>
            <person name="Herniou E.A."/>
            <person name="Usmany M."/>
            <person name="Messelink G.J."/>
            <person name="Vlak J.M."/>
        </authorList>
    </citation>
    <scope>NUCLEOTIDE SEQUENCE [LARGE SCALE GENOMIC DNA]</scope>
</reference>
<organism evidence="1 4">
    <name type="scientific">Chrysodeixis chalcites nucleopolyhedrovirus</name>
    <dbReference type="NCBI Taxonomy" id="320432"/>
    <lineage>
        <taxon>Viruses</taxon>
        <taxon>Viruses incertae sedis</taxon>
        <taxon>Naldaviricetes</taxon>
        <taxon>Lefavirales</taxon>
        <taxon>Baculoviridae</taxon>
        <taxon>Alphabaculovirus</taxon>
        <taxon>Alphabaculovirus chrychalcites</taxon>
    </lineage>
</organism>
<dbReference type="EMBL" id="JX560539">
    <property type="protein sequence ID" value="AGE61296.1"/>
    <property type="molecule type" value="Genomic_DNA"/>
</dbReference>
<reference evidence="1 4" key="2">
    <citation type="journal article" date="2005" name="J. Gen. Virol.">
        <title>Genome sequence of Chrysodeixis chalcites nucleopolyhedrovirus, a baculovirus with two DNA photolyase genes.</title>
        <authorList>
            <person name="van Oers M.M."/>
            <person name="Abma-Henkens M.H."/>
            <person name="Herniou E.A."/>
            <person name="de Groot J.C."/>
            <person name="Peters S."/>
            <person name="Vlak J.M."/>
        </authorList>
    </citation>
    <scope>NUCLEOTIDE SEQUENCE [LARGE SCALE GENOMIC DNA]</scope>
</reference>
<dbReference type="EMBL" id="AY864330">
    <property type="protein sequence ID" value="AAY83965.1"/>
    <property type="molecule type" value="Genomic_DNA"/>
</dbReference>
<protein>
    <submittedName>
        <fullName evidence="1">ORF-34 peptide</fullName>
    </submittedName>
</protein>
<dbReference type="EMBL" id="JX560542">
    <property type="protein sequence ID" value="AGE61745.1"/>
    <property type="molecule type" value="Genomic_DNA"/>
</dbReference>
<proteinExistence type="predicted"/>
<dbReference type="Proteomes" id="UP000202309">
    <property type="component" value="Segment"/>
</dbReference>